<dbReference type="EMBL" id="GBRH01249351">
    <property type="protein sequence ID" value="JAD48544.1"/>
    <property type="molecule type" value="Transcribed_RNA"/>
</dbReference>
<protein>
    <submittedName>
        <fullName evidence="1">Uncharacterized protein</fullName>
    </submittedName>
</protein>
<dbReference type="AlphaFoldDB" id="A0A0A9AA65"/>
<accession>A0A0A9AA65</accession>
<evidence type="ECO:0000313" key="1">
    <source>
        <dbReference type="EMBL" id="JAD48544.1"/>
    </source>
</evidence>
<reference evidence="1" key="2">
    <citation type="journal article" date="2015" name="Data Brief">
        <title>Shoot transcriptome of the giant reed, Arundo donax.</title>
        <authorList>
            <person name="Barrero R.A."/>
            <person name="Guerrero F.D."/>
            <person name="Moolhuijzen P."/>
            <person name="Goolsby J.A."/>
            <person name="Tidwell J."/>
            <person name="Bellgard S.E."/>
            <person name="Bellgard M.I."/>
        </authorList>
    </citation>
    <scope>NUCLEOTIDE SEQUENCE</scope>
    <source>
        <tissue evidence="1">Shoot tissue taken approximately 20 cm above the soil surface</tissue>
    </source>
</reference>
<proteinExistence type="predicted"/>
<name>A0A0A9AA65_ARUDO</name>
<sequence length="44" mass="5252">MMPNISRDSLPTSWMQGLAIHFGDRKRVEPWRIWTGLGRGRERR</sequence>
<organism evidence="1">
    <name type="scientific">Arundo donax</name>
    <name type="common">Giant reed</name>
    <name type="synonym">Donax arundinaceus</name>
    <dbReference type="NCBI Taxonomy" id="35708"/>
    <lineage>
        <taxon>Eukaryota</taxon>
        <taxon>Viridiplantae</taxon>
        <taxon>Streptophyta</taxon>
        <taxon>Embryophyta</taxon>
        <taxon>Tracheophyta</taxon>
        <taxon>Spermatophyta</taxon>
        <taxon>Magnoliopsida</taxon>
        <taxon>Liliopsida</taxon>
        <taxon>Poales</taxon>
        <taxon>Poaceae</taxon>
        <taxon>PACMAD clade</taxon>
        <taxon>Arundinoideae</taxon>
        <taxon>Arundineae</taxon>
        <taxon>Arundo</taxon>
    </lineage>
</organism>
<reference evidence="1" key="1">
    <citation type="submission" date="2014-09" db="EMBL/GenBank/DDBJ databases">
        <authorList>
            <person name="Magalhaes I.L.F."/>
            <person name="Oliveira U."/>
            <person name="Santos F.R."/>
            <person name="Vidigal T.H.D.A."/>
            <person name="Brescovit A.D."/>
            <person name="Santos A.J."/>
        </authorList>
    </citation>
    <scope>NUCLEOTIDE SEQUENCE</scope>
    <source>
        <tissue evidence="1">Shoot tissue taken approximately 20 cm above the soil surface</tissue>
    </source>
</reference>